<dbReference type="RefSeq" id="WP_084054057.1">
    <property type="nucleotide sequence ID" value="NZ_FWWT01000022.1"/>
</dbReference>
<dbReference type="InterPro" id="IPR036286">
    <property type="entry name" value="LexA/Signal_pep-like_sf"/>
</dbReference>
<dbReference type="PROSITE" id="PS00761">
    <property type="entry name" value="SPASE_I_3"/>
    <property type="match status" value="1"/>
</dbReference>
<evidence type="ECO:0000256" key="2">
    <source>
        <dbReference type="ARBA" id="ARBA00004401"/>
    </source>
</evidence>
<comment type="catalytic activity">
    <reaction evidence="1 7">
        <text>Cleavage of hydrophobic, N-terminal signal or leader sequences from secreted and periplasmic proteins.</text>
        <dbReference type="EC" id="3.4.21.89"/>
    </reaction>
</comment>
<keyword evidence="5 7" id="KW-0378">Hydrolase</keyword>
<evidence type="ECO:0000259" key="8">
    <source>
        <dbReference type="Pfam" id="PF10502"/>
    </source>
</evidence>
<dbReference type="InterPro" id="IPR000223">
    <property type="entry name" value="Pept_S26A_signal_pept_1"/>
</dbReference>
<evidence type="ECO:0000256" key="3">
    <source>
        <dbReference type="ARBA" id="ARBA00009370"/>
    </source>
</evidence>
<dbReference type="GO" id="GO:0006465">
    <property type="term" value="P:signal peptide processing"/>
    <property type="evidence" value="ECO:0007669"/>
    <property type="project" value="InterPro"/>
</dbReference>
<feature type="domain" description="Peptidase S26" evidence="8">
    <location>
        <begin position="10"/>
        <end position="164"/>
    </location>
</feature>
<dbReference type="GO" id="GO:0005886">
    <property type="term" value="C:plasma membrane"/>
    <property type="evidence" value="ECO:0007669"/>
    <property type="project" value="UniProtKB-SubCell"/>
</dbReference>
<dbReference type="CDD" id="cd06530">
    <property type="entry name" value="S26_SPase_I"/>
    <property type="match status" value="1"/>
</dbReference>
<dbReference type="STRING" id="656914.SAMN00017405_0244"/>
<dbReference type="NCBIfam" id="TIGR02227">
    <property type="entry name" value="sigpep_I_bact"/>
    <property type="match status" value="1"/>
</dbReference>
<sequence>MKKVIILSKDLLITVILAFILTYLLQSLIMETRYVPTTSMVPTIKVNQRVLVNKLAYKYQNPKRGDIIVFTPPVENEDKDYVKRIIGIAGDKIEVKDGYVYINDQKMKENYIFEKPNYDFGPTLIPENCLYVLGDNRNESYDSHLWGKWLDENQIKGKVVFTYWPLEEFGVIE</sequence>
<dbReference type="GO" id="GO:0004252">
    <property type="term" value="F:serine-type endopeptidase activity"/>
    <property type="evidence" value="ECO:0007669"/>
    <property type="project" value="InterPro"/>
</dbReference>
<dbReference type="InterPro" id="IPR019533">
    <property type="entry name" value="Peptidase_S26"/>
</dbReference>
<evidence type="ECO:0000256" key="1">
    <source>
        <dbReference type="ARBA" id="ARBA00000677"/>
    </source>
</evidence>
<dbReference type="PRINTS" id="PR00727">
    <property type="entry name" value="LEADERPTASE"/>
</dbReference>
<dbReference type="PANTHER" id="PTHR43390:SF1">
    <property type="entry name" value="CHLOROPLAST PROCESSING PEPTIDASE"/>
    <property type="match status" value="1"/>
</dbReference>
<comment type="similarity">
    <text evidence="3 7">Belongs to the peptidase S26 family.</text>
</comment>
<keyword evidence="10" id="KW-1185">Reference proteome</keyword>
<dbReference type="EC" id="3.4.21.89" evidence="4 7"/>
<feature type="active site" evidence="6">
    <location>
        <position position="83"/>
    </location>
</feature>
<dbReference type="PANTHER" id="PTHR43390">
    <property type="entry name" value="SIGNAL PEPTIDASE I"/>
    <property type="match status" value="1"/>
</dbReference>
<dbReference type="OrthoDB" id="9802919at2"/>
<evidence type="ECO:0000313" key="10">
    <source>
        <dbReference type="Proteomes" id="UP000192731"/>
    </source>
</evidence>
<dbReference type="GO" id="GO:0009003">
    <property type="term" value="F:signal peptidase activity"/>
    <property type="evidence" value="ECO:0007669"/>
    <property type="project" value="UniProtKB-EC"/>
</dbReference>
<dbReference type="Proteomes" id="UP000192731">
    <property type="component" value="Unassembled WGS sequence"/>
</dbReference>
<reference evidence="9 10" key="1">
    <citation type="submission" date="2017-04" db="EMBL/GenBank/DDBJ databases">
        <authorList>
            <person name="Afonso C.L."/>
            <person name="Miller P.J."/>
            <person name="Scott M.A."/>
            <person name="Spackman E."/>
            <person name="Goraichik I."/>
            <person name="Dimitrov K.M."/>
            <person name="Suarez D.L."/>
            <person name="Swayne D.E."/>
        </authorList>
    </citation>
    <scope>NUCLEOTIDE SEQUENCE [LARGE SCALE GENOMIC DNA]</scope>
    <source>
        <strain evidence="9 10">DSM 11270</strain>
    </source>
</reference>
<gene>
    <name evidence="9" type="ORF">SAMN00017405_0244</name>
</gene>
<accession>A0A1W1VMP5</accession>
<evidence type="ECO:0000256" key="7">
    <source>
        <dbReference type="RuleBase" id="RU362042"/>
    </source>
</evidence>
<dbReference type="Pfam" id="PF10502">
    <property type="entry name" value="Peptidase_S26"/>
    <property type="match status" value="1"/>
</dbReference>
<dbReference type="InterPro" id="IPR019758">
    <property type="entry name" value="Pept_S26A_signal_pept_1_CS"/>
</dbReference>
<proteinExistence type="inferred from homology"/>
<dbReference type="Gene3D" id="2.10.109.10">
    <property type="entry name" value="Umud Fragment, subunit A"/>
    <property type="match status" value="1"/>
</dbReference>
<dbReference type="EMBL" id="FWWT01000022">
    <property type="protein sequence ID" value="SMB94632.1"/>
    <property type="molecule type" value="Genomic_DNA"/>
</dbReference>
<organism evidence="9 10">
    <name type="scientific">Desulfonispora thiosulfatigenes DSM 11270</name>
    <dbReference type="NCBI Taxonomy" id="656914"/>
    <lineage>
        <taxon>Bacteria</taxon>
        <taxon>Bacillati</taxon>
        <taxon>Bacillota</taxon>
        <taxon>Clostridia</taxon>
        <taxon>Eubacteriales</taxon>
        <taxon>Peptococcaceae</taxon>
        <taxon>Desulfonispora</taxon>
    </lineage>
</organism>
<dbReference type="AlphaFoldDB" id="A0A1W1VMP5"/>
<protein>
    <recommendedName>
        <fullName evidence="4 7">Signal peptidase I</fullName>
        <ecNumber evidence="4 7">3.4.21.89</ecNumber>
    </recommendedName>
</protein>
<keyword evidence="7" id="KW-0645">Protease</keyword>
<name>A0A1W1VMP5_DESTI</name>
<evidence type="ECO:0000256" key="5">
    <source>
        <dbReference type="ARBA" id="ARBA00022801"/>
    </source>
</evidence>
<evidence type="ECO:0000256" key="6">
    <source>
        <dbReference type="PIRSR" id="PIRSR600223-1"/>
    </source>
</evidence>
<evidence type="ECO:0000313" key="9">
    <source>
        <dbReference type="EMBL" id="SMB94632.1"/>
    </source>
</evidence>
<comment type="subcellular location">
    <subcellularLocation>
        <location evidence="2">Cell membrane</location>
        <topology evidence="2">Single-pass type II membrane protein</topology>
    </subcellularLocation>
    <subcellularLocation>
        <location evidence="7">Membrane</location>
        <topology evidence="7">Single-pass type II membrane protein</topology>
    </subcellularLocation>
</comment>
<dbReference type="SUPFAM" id="SSF51306">
    <property type="entry name" value="LexA/Signal peptidase"/>
    <property type="match status" value="1"/>
</dbReference>
<evidence type="ECO:0000256" key="4">
    <source>
        <dbReference type="ARBA" id="ARBA00013208"/>
    </source>
</evidence>
<feature type="active site" evidence="6">
    <location>
        <position position="39"/>
    </location>
</feature>